<dbReference type="Gene3D" id="3.10.450.530">
    <property type="entry name" value="Ribonuclease toxin, BrnT, of type II toxin-antitoxin system"/>
    <property type="match status" value="1"/>
</dbReference>
<dbReference type="AlphaFoldDB" id="A0A2A5AQ78"/>
<gene>
    <name evidence="1" type="ORF">COA96_15375</name>
</gene>
<proteinExistence type="predicted"/>
<organism evidence="1 2">
    <name type="scientific">SAR86 cluster bacterium</name>
    <dbReference type="NCBI Taxonomy" id="2030880"/>
    <lineage>
        <taxon>Bacteria</taxon>
        <taxon>Pseudomonadati</taxon>
        <taxon>Pseudomonadota</taxon>
        <taxon>Gammaproteobacteria</taxon>
        <taxon>SAR86 cluster</taxon>
    </lineage>
</organism>
<dbReference type="EMBL" id="NVVJ01000073">
    <property type="protein sequence ID" value="PCJ20996.1"/>
    <property type="molecule type" value="Genomic_DNA"/>
</dbReference>
<comment type="caution">
    <text evidence="1">The sequence shown here is derived from an EMBL/GenBank/DDBJ whole genome shotgun (WGS) entry which is preliminary data.</text>
</comment>
<name>A0A2A5AQ78_9GAMM</name>
<protein>
    <submittedName>
        <fullName evidence="1">Toxin</fullName>
    </submittedName>
</protein>
<dbReference type="Pfam" id="PF04365">
    <property type="entry name" value="BrnT_toxin"/>
    <property type="match status" value="1"/>
</dbReference>
<evidence type="ECO:0000313" key="1">
    <source>
        <dbReference type="EMBL" id="PCJ20996.1"/>
    </source>
</evidence>
<evidence type="ECO:0000313" key="2">
    <source>
        <dbReference type="Proteomes" id="UP000218327"/>
    </source>
</evidence>
<sequence length="87" mass="10427">MYIFEFDPDKSESNRKKHGIDFEAAQRLWDDPNLLEVQAKSDDESRYLVIGLIARKHWSAIVTYREDKVRIISVRRSRQIEVEIYEI</sequence>
<accession>A0A2A5AQ78</accession>
<dbReference type="InterPro" id="IPR038573">
    <property type="entry name" value="BrnT_sf"/>
</dbReference>
<dbReference type="Proteomes" id="UP000218327">
    <property type="component" value="Unassembled WGS sequence"/>
</dbReference>
<reference evidence="2" key="1">
    <citation type="submission" date="2017-08" db="EMBL/GenBank/DDBJ databases">
        <title>A dynamic microbial community with high functional redundancy inhabits the cold, oxic subseafloor aquifer.</title>
        <authorList>
            <person name="Tully B.J."/>
            <person name="Wheat C.G."/>
            <person name="Glazer B.T."/>
            <person name="Huber J.A."/>
        </authorList>
    </citation>
    <scope>NUCLEOTIDE SEQUENCE [LARGE SCALE GENOMIC DNA]</scope>
</reference>
<dbReference type="InterPro" id="IPR007460">
    <property type="entry name" value="BrnT_toxin"/>
</dbReference>